<dbReference type="AlphaFoldDB" id="A0AA88EF12"/>
<sequence length="82" mass="9208">MVKKFETEHHLKKQETNRKVGRNIIPPPDMEEGDKKGKPEKPDRDKRGPVLTKGSNARLGSSAYLRGCSEESGSLCDKLICR</sequence>
<feature type="region of interest" description="Disordered" evidence="1">
    <location>
        <begin position="1"/>
        <end position="58"/>
    </location>
</feature>
<name>A0AA88EF12_FICCA</name>
<dbReference type="EMBL" id="BTGU01019206">
    <property type="protein sequence ID" value="GMN71860.1"/>
    <property type="molecule type" value="Genomic_DNA"/>
</dbReference>
<protein>
    <submittedName>
        <fullName evidence="2">Uncharacterized protein</fullName>
    </submittedName>
</protein>
<dbReference type="Proteomes" id="UP001187192">
    <property type="component" value="Unassembled WGS sequence"/>
</dbReference>
<keyword evidence="3" id="KW-1185">Reference proteome</keyword>
<feature type="compositionally biased region" description="Basic and acidic residues" evidence="1">
    <location>
        <begin position="33"/>
        <end position="48"/>
    </location>
</feature>
<comment type="caution">
    <text evidence="2">The sequence shown here is derived from an EMBL/GenBank/DDBJ whole genome shotgun (WGS) entry which is preliminary data.</text>
</comment>
<organism evidence="2 3">
    <name type="scientific">Ficus carica</name>
    <name type="common">Common fig</name>
    <dbReference type="NCBI Taxonomy" id="3494"/>
    <lineage>
        <taxon>Eukaryota</taxon>
        <taxon>Viridiplantae</taxon>
        <taxon>Streptophyta</taxon>
        <taxon>Embryophyta</taxon>
        <taxon>Tracheophyta</taxon>
        <taxon>Spermatophyta</taxon>
        <taxon>Magnoliopsida</taxon>
        <taxon>eudicotyledons</taxon>
        <taxon>Gunneridae</taxon>
        <taxon>Pentapetalae</taxon>
        <taxon>rosids</taxon>
        <taxon>fabids</taxon>
        <taxon>Rosales</taxon>
        <taxon>Moraceae</taxon>
        <taxon>Ficeae</taxon>
        <taxon>Ficus</taxon>
    </lineage>
</organism>
<evidence type="ECO:0000313" key="3">
    <source>
        <dbReference type="Proteomes" id="UP001187192"/>
    </source>
</evidence>
<proteinExistence type="predicted"/>
<reference evidence="2" key="1">
    <citation type="submission" date="2023-07" db="EMBL/GenBank/DDBJ databases">
        <title>draft genome sequence of fig (Ficus carica).</title>
        <authorList>
            <person name="Takahashi T."/>
            <person name="Nishimura K."/>
        </authorList>
    </citation>
    <scope>NUCLEOTIDE SEQUENCE</scope>
</reference>
<feature type="compositionally biased region" description="Basic and acidic residues" evidence="1">
    <location>
        <begin position="1"/>
        <end position="18"/>
    </location>
</feature>
<gene>
    <name evidence="2" type="ORF">TIFTF001_055975</name>
</gene>
<evidence type="ECO:0000256" key="1">
    <source>
        <dbReference type="SAM" id="MobiDB-lite"/>
    </source>
</evidence>
<evidence type="ECO:0000313" key="2">
    <source>
        <dbReference type="EMBL" id="GMN71860.1"/>
    </source>
</evidence>
<accession>A0AA88EF12</accession>